<comment type="caution">
    <text evidence="2">The sequence shown here is derived from an EMBL/GenBank/DDBJ whole genome shotgun (WGS) entry which is preliminary data.</text>
</comment>
<gene>
    <name evidence="2" type="ORF">BAU17_13085</name>
</gene>
<dbReference type="EMBL" id="MAEL01000005">
    <property type="protein sequence ID" value="KAF1305855.1"/>
    <property type="molecule type" value="Genomic_DNA"/>
</dbReference>
<keyword evidence="1" id="KW-0812">Transmembrane</keyword>
<evidence type="ECO:0000313" key="3">
    <source>
        <dbReference type="Proteomes" id="UP000782705"/>
    </source>
</evidence>
<sequence>MKKLSTIIFGVFLVFVLAGGGYLYYMMVPTSYYTQIKDTGKEIKGTYDNKEAYVQYEYTQAGYDKEGNEKTLTFTTHPELGRPFKTNAYLKIDYTRFQKEKGYEEVQEQDIPKEALEKIKETK</sequence>
<dbReference type="Gene3D" id="2.40.50.480">
    <property type="match status" value="1"/>
</dbReference>
<dbReference type="RefSeq" id="WP_161900975.1">
    <property type="nucleotide sequence ID" value="NZ_MAEL01000005.1"/>
</dbReference>
<keyword evidence="1" id="KW-1133">Transmembrane helix</keyword>
<protein>
    <recommendedName>
        <fullName evidence="4">YxeA family protein</fullName>
    </recommendedName>
</protein>
<feature type="transmembrane region" description="Helical" evidence="1">
    <location>
        <begin position="7"/>
        <end position="27"/>
    </location>
</feature>
<evidence type="ECO:0008006" key="4">
    <source>
        <dbReference type="Google" id="ProtNLM"/>
    </source>
</evidence>
<evidence type="ECO:0000256" key="1">
    <source>
        <dbReference type="SAM" id="Phobius"/>
    </source>
</evidence>
<dbReference type="NCBIfam" id="TIGR01655">
    <property type="entry name" value="yxeA_fam"/>
    <property type="match status" value="1"/>
</dbReference>
<reference evidence="2 3" key="1">
    <citation type="submission" date="2016-06" db="EMBL/GenBank/DDBJ databases">
        <title>Four novel species of enterococci isolated from chicken manure.</title>
        <authorList>
            <person name="Van Tyne D."/>
        </authorList>
    </citation>
    <scope>NUCLEOTIDE SEQUENCE [LARGE SCALE GENOMIC DNA]</scope>
    <source>
        <strain evidence="2 3">CU12B</strain>
    </source>
</reference>
<proteinExistence type="predicted"/>
<dbReference type="PANTHER" id="PTHR36433">
    <property type="entry name" value="HYPOTHETICAL CYTOSOLIC PROTEIN"/>
    <property type="match status" value="1"/>
</dbReference>
<organism evidence="2 3">
    <name type="scientific">Candidatus Enterococcus willemsii</name>
    <dbReference type="NCBI Taxonomy" id="1857215"/>
    <lineage>
        <taxon>Bacteria</taxon>
        <taxon>Bacillati</taxon>
        <taxon>Bacillota</taxon>
        <taxon>Bacilli</taxon>
        <taxon>Lactobacillales</taxon>
        <taxon>Enterococcaceae</taxon>
        <taxon>Enterococcus</taxon>
    </lineage>
</organism>
<dbReference type="PANTHER" id="PTHR36433:SF2">
    <property type="entry name" value="YXEA FAMILY PROTEIN"/>
    <property type="match status" value="1"/>
</dbReference>
<dbReference type="Pfam" id="PF06486">
    <property type="entry name" value="DUF1093"/>
    <property type="match status" value="1"/>
</dbReference>
<name>A0ABQ6Z2I5_9ENTE</name>
<dbReference type="SUPFAM" id="SSF159121">
    <property type="entry name" value="BC4932-like"/>
    <property type="match status" value="1"/>
</dbReference>
<evidence type="ECO:0000313" key="2">
    <source>
        <dbReference type="EMBL" id="KAF1305855.1"/>
    </source>
</evidence>
<keyword evidence="1" id="KW-0472">Membrane</keyword>
<keyword evidence="3" id="KW-1185">Reference proteome</keyword>
<dbReference type="InterPro" id="IPR036166">
    <property type="entry name" value="YxeA-like_sf"/>
</dbReference>
<dbReference type="InterPro" id="IPR006542">
    <property type="entry name" value="DUF1093"/>
</dbReference>
<dbReference type="Proteomes" id="UP000782705">
    <property type="component" value="Unassembled WGS sequence"/>
</dbReference>
<accession>A0ABQ6Z2I5</accession>